<dbReference type="Gene3D" id="3.90.550.10">
    <property type="entry name" value="Spore Coat Polysaccharide Biosynthesis Protein SpsA, Chain A"/>
    <property type="match status" value="1"/>
</dbReference>
<protein>
    <submittedName>
        <fullName evidence="2">Glycosyl transferase</fullName>
    </submittedName>
</protein>
<accession>A0A179DC52</accession>
<dbReference type="GO" id="GO:0016758">
    <property type="term" value="F:hexosyltransferase activity"/>
    <property type="evidence" value="ECO:0007669"/>
    <property type="project" value="UniProtKB-ARBA"/>
</dbReference>
<dbReference type="Pfam" id="PF00535">
    <property type="entry name" value="Glycos_transf_2"/>
    <property type="match status" value="1"/>
</dbReference>
<dbReference type="SUPFAM" id="SSF53448">
    <property type="entry name" value="Nucleotide-diphospho-sugar transferases"/>
    <property type="match status" value="1"/>
</dbReference>
<feature type="domain" description="Glycosyltransferase 2-like" evidence="1">
    <location>
        <begin position="4"/>
        <end position="145"/>
    </location>
</feature>
<comment type="caution">
    <text evidence="2">The sequence shown here is derived from an EMBL/GenBank/DDBJ whole genome shotgun (WGS) entry which is preliminary data.</text>
</comment>
<organism evidence="2 3">
    <name type="scientific">Pedobacter psychrophilus</name>
    <dbReference type="NCBI Taxonomy" id="1826909"/>
    <lineage>
        <taxon>Bacteria</taxon>
        <taxon>Pseudomonadati</taxon>
        <taxon>Bacteroidota</taxon>
        <taxon>Sphingobacteriia</taxon>
        <taxon>Sphingobacteriales</taxon>
        <taxon>Sphingobacteriaceae</taxon>
        <taxon>Pedobacter</taxon>
    </lineage>
</organism>
<dbReference type="PANTHER" id="PTHR22916">
    <property type="entry name" value="GLYCOSYLTRANSFERASE"/>
    <property type="match status" value="1"/>
</dbReference>
<dbReference type="Proteomes" id="UP000078459">
    <property type="component" value="Unassembled WGS sequence"/>
</dbReference>
<dbReference type="EMBL" id="LWHJ01000030">
    <property type="protein sequence ID" value="OAQ38621.1"/>
    <property type="molecule type" value="Genomic_DNA"/>
</dbReference>
<evidence type="ECO:0000313" key="2">
    <source>
        <dbReference type="EMBL" id="OAQ38621.1"/>
    </source>
</evidence>
<dbReference type="InterPro" id="IPR029044">
    <property type="entry name" value="Nucleotide-diphossugar_trans"/>
</dbReference>
<evidence type="ECO:0000313" key="3">
    <source>
        <dbReference type="Proteomes" id="UP000078459"/>
    </source>
</evidence>
<keyword evidence="3" id="KW-1185">Reference proteome</keyword>
<reference evidence="2 3" key="1">
    <citation type="submission" date="2016-04" db="EMBL/GenBank/DDBJ databases">
        <authorList>
            <person name="Evans L.H."/>
            <person name="Alamgir A."/>
            <person name="Owens N."/>
            <person name="Weber N.D."/>
            <person name="Virtaneva K."/>
            <person name="Barbian K."/>
            <person name="Babar A."/>
            <person name="Rosenke K."/>
        </authorList>
    </citation>
    <scope>NUCLEOTIDE SEQUENCE [LARGE SCALE GENOMIC DNA]</scope>
    <source>
        <strain evidence="2 3">CCM 8644</strain>
    </source>
</reference>
<dbReference type="OrthoDB" id="9788101at2"/>
<name>A0A179DC52_9SPHI</name>
<proteinExistence type="predicted"/>
<dbReference type="CDD" id="cd06433">
    <property type="entry name" value="GT_2_WfgS_like"/>
    <property type="match status" value="1"/>
</dbReference>
<dbReference type="STRING" id="1826909.A5893_14510"/>
<dbReference type="InterPro" id="IPR001173">
    <property type="entry name" value="Glyco_trans_2-like"/>
</dbReference>
<sequence length="252" mass="29237">MLISIITATYNSEKFLQSAIDSYNKQDYINKELIVVDGKSNDGTLKIILDNKSIINQQISEKDKGIYDALNKGINLAKGGVIGILHSDDFFADEFTLSQVNNLFENDSSIQAVYGDLQYVDRDYPTQIIRNWISGYYNRDNFKYGWMPPHPTLFIKKSCFVKYGSYDLNYHSAADYDLILRFLFKHQIKTAYLPKVFTIMRVGGLSNHSFQHRLKANKEDRIAMYKNGIKFPLLISILKPLRKLRQYWNKNS</sequence>
<reference evidence="2 3" key="2">
    <citation type="submission" date="2016-06" db="EMBL/GenBank/DDBJ databases">
        <title>Pedobacter psychrophilus sp. nov., isolated from Antarctic fragmentary rock.</title>
        <authorList>
            <person name="Svec P."/>
        </authorList>
    </citation>
    <scope>NUCLEOTIDE SEQUENCE [LARGE SCALE GENOMIC DNA]</scope>
    <source>
        <strain evidence="2 3">CCM 8644</strain>
    </source>
</reference>
<gene>
    <name evidence="2" type="ORF">A5893_14510</name>
</gene>
<keyword evidence="2" id="KW-0808">Transferase</keyword>
<evidence type="ECO:0000259" key="1">
    <source>
        <dbReference type="Pfam" id="PF00535"/>
    </source>
</evidence>
<dbReference type="AlphaFoldDB" id="A0A179DC52"/>
<dbReference type="PANTHER" id="PTHR22916:SF3">
    <property type="entry name" value="UDP-GLCNAC:BETAGAL BETA-1,3-N-ACETYLGLUCOSAMINYLTRANSFERASE-LIKE PROTEIN 1"/>
    <property type="match status" value="1"/>
</dbReference>
<dbReference type="RefSeq" id="WP_068823393.1">
    <property type="nucleotide sequence ID" value="NZ_LWHJ01000030.1"/>
</dbReference>